<feature type="domain" description="Methyltransferase" evidence="1">
    <location>
        <begin position="82"/>
        <end position="171"/>
    </location>
</feature>
<accession>A0A329QLV4</accession>
<evidence type="ECO:0000313" key="3">
    <source>
        <dbReference type="Proteomes" id="UP000250642"/>
    </source>
</evidence>
<dbReference type="Gene3D" id="3.40.50.150">
    <property type="entry name" value="Vaccinia Virus protein VP39"/>
    <property type="match status" value="1"/>
</dbReference>
<protein>
    <submittedName>
        <fullName evidence="2">Class I SAM-dependent methyltransferase</fullName>
    </submittedName>
</protein>
<dbReference type="InterPro" id="IPR041698">
    <property type="entry name" value="Methyltransf_25"/>
</dbReference>
<keyword evidence="2" id="KW-0489">Methyltransferase</keyword>
<gene>
    <name evidence="2" type="ORF">DC345_25215</name>
</gene>
<comment type="caution">
    <text evidence="2">The sequence shown here is derived from an EMBL/GenBank/DDBJ whole genome shotgun (WGS) entry which is preliminary data.</text>
</comment>
<dbReference type="GO" id="GO:0032259">
    <property type="term" value="P:methylation"/>
    <property type="evidence" value="ECO:0007669"/>
    <property type="project" value="UniProtKB-KW"/>
</dbReference>
<dbReference type="AlphaFoldDB" id="A0A329QLV4"/>
<dbReference type="GO" id="GO:0008168">
    <property type="term" value="F:methyltransferase activity"/>
    <property type="evidence" value="ECO:0007669"/>
    <property type="project" value="UniProtKB-KW"/>
</dbReference>
<dbReference type="SUPFAM" id="SSF53335">
    <property type="entry name" value="S-adenosyl-L-methionine-dependent methyltransferases"/>
    <property type="match status" value="1"/>
</dbReference>
<dbReference type="Pfam" id="PF13649">
    <property type="entry name" value="Methyltransf_25"/>
    <property type="match status" value="1"/>
</dbReference>
<evidence type="ECO:0000259" key="1">
    <source>
        <dbReference type="Pfam" id="PF13649"/>
    </source>
</evidence>
<keyword evidence="2" id="KW-0808">Transferase</keyword>
<sequence length="257" mass="29291">MGEGKDVCVNSKETNGASYESVTDQQLQDQLKYYKERAPEYDDWWYRRGTFNQGDEANQIWFDEISTIKDAFKAEHFHGDFLELAAGTGTWSSLFLKEALILTIVDGSEEMLSHNPVVSDPNVRTIIADLFSWSPDQLYDSVAFTFWISHLPRERLTNFFTMVSRCLKPGGKMFFIDDREVEGTRESHVVGTAGQTMVRKLNNGNHATIVKNFFGDKEIEQIAASVGIELHVQYTPKYFQYGIGSKRSKAAIPYLIK</sequence>
<evidence type="ECO:0000313" key="2">
    <source>
        <dbReference type="EMBL" id="RAW11538.1"/>
    </source>
</evidence>
<dbReference type="RefSeq" id="WP_113055542.1">
    <property type="nucleotide sequence ID" value="NZ_QEVW01000018.1"/>
</dbReference>
<proteinExistence type="predicted"/>
<dbReference type="PANTHER" id="PTHR43591">
    <property type="entry name" value="METHYLTRANSFERASE"/>
    <property type="match status" value="1"/>
</dbReference>
<name>A0A329QLV4_9BACL</name>
<dbReference type="Proteomes" id="UP000250642">
    <property type="component" value="Unassembled WGS sequence"/>
</dbReference>
<organism evidence="2 3">
    <name type="scientific">Paenibacillus taichungensis</name>
    <dbReference type="NCBI Taxonomy" id="484184"/>
    <lineage>
        <taxon>Bacteria</taxon>
        <taxon>Bacillati</taxon>
        <taxon>Bacillota</taxon>
        <taxon>Bacilli</taxon>
        <taxon>Bacillales</taxon>
        <taxon>Paenibacillaceae</taxon>
        <taxon>Paenibacillus</taxon>
    </lineage>
</organism>
<dbReference type="CDD" id="cd02440">
    <property type="entry name" value="AdoMet_MTases"/>
    <property type="match status" value="1"/>
</dbReference>
<dbReference type="EMBL" id="QEVW01000018">
    <property type="protein sequence ID" value="RAW11538.1"/>
    <property type="molecule type" value="Genomic_DNA"/>
</dbReference>
<dbReference type="InterPro" id="IPR029063">
    <property type="entry name" value="SAM-dependent_MTases_sf"/>
</dbReference>
<reference evidence="2 3" key="1">
    <citation type="submission" date="2018-04" db="EMBL/GenBank/DDBJ databases">
        <title>Paenibacillus taichungensis Genome sequencing and assembly.</title>
        <authorList>
            <person name="Xu J."/>
            <person name="Rensing C."/>
            <person name="Mazhar H.S."/>
        </authorList>
    </citation>
    <scope>NUCLEOTIDE SEQUENCE [LARGE SCALE GENOMIC DNA]</scope>
    <source>
        <strain evidence="2 3">NC1</strain>
    </source>
</reference>